<dbReference type="Proteomes" id="UP000294683">
    <property type="component" value="Unassembled WGS sequence"/>
</dbReference>
<organism evidence="1 3">
    <name type="scientific">Avibacterium gallinarum</name>
    <name type="common">Pasteurella gallinarum</name>
    <dbReference type="NCBI Taxonomy" id="755"/>
    <lineage>
        <taxon>Bacteria</taxon>
        <taxon>Pseudomonadati</taxon>
        <taxon>Pseudomonadota</taxon>
        <taxon>Gammaproteobacteria</taxon>
        <taxon>Pasteurellales</taxon>
        <taxon>Pasteurellaceae</taxon>
        <taxon>Avibacterium</taxon>
    </lineage>
</organism>
<name>A0A379AYT6_AVIGA</name>
<evidence type="ECO:0000313" key="1">
    <source>
        <dbReference type="EMBL" id="SUB27815.1"/>
    </source>
</evidence>
<gene>
    <name evidence="2" type="ORF">EV689_11161</name>
    <name evidence="1" type="ORF">NCTC11188_01895</name>
</gene>
<keyword evidence="4" id="KW-1185">Reference proteome</keyword>
<dbReference type="AlphaFoldDB" id="A0A379AYT6"/>
<dbReference type="EMBL" id="SNXJ01000011">
    <property type="protein sequence ID" value="TDP27541.1"/>
    <property type="molecule type" value="Genomic_DNA"/>
</dbReference>
<evidence type="ECO:0000313" key="3">
    <source>
        <dbReference type="Proteomes" id="UP000255113"/>
    </source>
</evidence>
<protein>
    <submittedName>
        <fullName evidence="1">Uncharacterized protein</fullName>
    </submittedName>
</protein>
<dbReference type="Proteomes" id="UP000255113">
    <property type="component" value="Unassembled WGS sequence"/>
</dbReference>
<dbReference type="EMBL" id="UGSQ01000003">
    <property type="protein sequence ID" value="SUB27815.1"/>
    <property type="molecule type" value="Genomic_DNA"/>
</dbReference>
<evidence type="ECO:0000313" key="2">
    <source>
        <dbReference type="EMBL" id="TDP27541.1"/>
    </source>
</evidence>
<sequence length="75" mass="7978">MKSLNNEELHHINGGSFSFSGFGAHSRWGNYGRVSGGYTFKPTSNISVTPSVTVSKFPSEKPKITGGGINISIGF</sequence>
<accession>A0A379AYT6</accession>
<reference evidence="1 3" key="1">
    <citation type="submission" date="2018-06" db="EMBL/GenBank/DDBJ databases">
        <authorList>
            <consortium name="Pathogen Informatics"/>
            <person name="Doyle S."/>
        </authorList>
    </citation>
    <scope>NUCLEOTIDE SEQUENCE [LARGE SCALE GENOMIC DNA]</scope>
    <source>
        <strain evidence="1 3">NCTC11188</strain>
    </source>
</reference>
<proteinExistence type="predicted"/>
<reference evidence="2 4" key="2">
    <citation type="submission" date="2019-03" db="EMBL/GenBank/DDBJ databases">
        <title>Genomic Encyclopedia of Type Strains, Phase IV (KMG-IV): sequencing the most valuable type-strain genomes for metagenomic binning, comparative biology and taxonomic classification.</title>
        <authorList>
            <person name="Goeker M."/>
        </authorList>
    </citation>
    <scope>NUCLEOTIDE SEQUENCE [LARGE SCALE GENOMIC DNA]</scope>
    <source>
        <strain evidence="2 4">DSM 17481</strain>
    </source>
</reference>
<dbReference type="RefSeq" id="WP_103854296.1">
    <property type="nucleotide sequence ID" value="NZ_JBLOCT010000003.1"/>
</dbReference>
<evidence type="ECO:0000313" key="4">
    <source>
        <dbReference type="Proteomes" id="UP000294683"/>
    </source>
</evidence>